<dbReference type="Proteomes" id="UP000245956">
    <property type="component" value="Unassembled WGS sequence"/>
</dbReference>
<feature type="region of interest" description="Disordered" evidence="7">
    <location>
        <begin position="253"/>
        <end position="274"/>
    </location>
</feature>
<keyword evidence="4 10" id="KW-0418">Kinase</keyword>
<proteinExistence type="predicted"/>
<feature type="chain" id="PRO_5015464620" evidence="8">
    <location>
        <begin position="21"/>
        <end position="1152"/>
    </location>
</feature>
<name>A0A2U3EPT0_PURLI</name>
<dbReference type="Gene3D" id="3.30.200.20">
    <property type="entry name" value="Phosphorylase Kinase, domain 1"/>
    <property type="match status" value="1"/>
</dbReference>
<evidence type="ECO:0000256" key="7">
    <source>
        <dbReference type="SAM" id="MobiDB-lite"/>
    </source>
</evidence>
<dbReference type="GO" id="GO:0005524">
    <property type="term" value="F:ATP binding"/>
    <property type="evidence" value="ECO:0007669"/>
    <property type="project" value="UniProtKB-UniRule"/>
</dbReference>
<dbReference type="FunFam" id="1.10.510.10:FF:000469">
    <property type="entry name" value="Serine/threonine-protein kinase 32B"/>
    <property type="match status" value="1"/>
</dbReference>
<sequence>MFAVISTCAVLTGSLDQATAQTAPATPKPTTPQMPAAPAGRTGQVLSTITDQFVAAKTRTCRGMWKCGGQARRTATMTKTLSLASRQWPTGSGSSHDADLHARRTHGPRLHSRFPGSEQNRAEALWRTAASWQSSWLDRATDPPDSHPPSTFCTSGDTTKGGQPKRWATPLSRGSVGPSLFGGVFQGKARRAVAGPGHAAWRCQGGWVACVRACMLDVEMRRRVSVQLPTRTGGEPGSERGACGCASADASDGVGGGGLDAQGGERPPRLRHASNATVRGPCAARAIDPWHGPKRRPWHSTERVGWMTETEPPTAVPQHPWKTDWAGWRFVWIWSGSSWCTDGSSSPLPPLPKPIAHHCPPLPTTARHCPPLPTTAHHCGAWPIYVPPTVSVGKVRCTSSPPQPVVDRQNLQVGSLIANLWSSLAARQHRRHPPPRLSPSSTCVSPPCLRPRRTASRAASTLLSDRRRSQVLDSLRNCAASVAEDPTPGLDRLPGPPAPLALSATSCNSSVLPLPPYAVHAPRERPPAWETKRNGLPSLRLLIPPFRPAPLAVEIMGNGQGKPVDLTGEGTYHSLVTSRDVGWLGHSGFERISDVFTINPHVHLSRAIVPSLGPHLRTGLNLNHFRLLRVVGRGAFGKVRIVERKDTNLSFALKYIRKDEVVKSESVRNIIRERRMLEYVNHPFICNLRYSFQDIEYMYLVVDLMSGGDLRFHISRKTFTEEAVRFWIAELGCALRYIHGQGIIHRDVKPDNVLLDADGHVHLTDFNVASDIIPGRILTSKSGTLAYLAPEVYSGKGYDVRADWWSLGVLFYECIYNKRPFDGNSESTLSQQILTTFPKYPVTQPPVSLTCLYAIRAALDPNPQTRLGSTWESFIYNDFFREFDFDLLEQKRIEPIFVPSSDKTNFDATYDLEELLLEEAPLEARARRQKPRERLKEDATDQEIREDELYRMIEKDFRPFDYTVAAYKKCVPNLSRLGTAADSSFRITEATQGLAGGPGQTEQVNNGPQALTTDTATPMPARTDGNQSFQAPPLDRGSSLDSSNQSRPSRPAPPPPQYQSQYLSRQLPPTSNRIASPTGGVQVTLDGGGSWSELARQDATLPTDAAAAAADPKNEGSGGMFGFLKSKKGRNNSPKPKERGVLGKEGARVVIS</sequence>
<dbReference type="InterPro" id="IPR000719">
    <property type="entry name" value="Prot_kinase_dom"/>
</dbReference>
<dbReference type="InterPro" id="IPR011009">
    <property type="entry name" value="Kinase-like_dom_sf"/>
</dbReference>
<organism evidence="10 11">
    <name type="scientific">Purpureocillium lilacinum</name>
    <name type="common">Paecilomyces lilacinus</name>
    <dbReference type="NCBI Taxonomy" id="33203"/>
    <lineage>
        <taxon>Eukaryota</taxon>
        <taxon>Fungi</taxon>
        <taxon>Dikarya</taxon>
        <taxon>Ascomycota</taxon>
        <taxon>Pezizomycotina</taxon>
        <taxon>Sordariomycetes</taxon>
        <taxon>Hypocreomycetidae</taxon>
        <taxon>Hypocreales</taxon>
        <taxon>Ophiocordycipitaceae</taxon>
        <taxon>Purpureocillium</taxon>
    </lineage>
</organism>
<evidence type="ECO:0000256" key="2">
    <source>
        <dbReference type="ARBA" id="ARBA00022679"/>
    </source>
</evidence>
<keyword evidence="3 6" id="KW-0547">Nucleotide-binding</keyword>
<dbReference type="CDD" id="cd05578">
    <property type="entry name" value="STKc_Yank1"/>
    <property type="match status" value="1"/>
</dbReference>
<feature type="region of interest" description="Disordered" evidence="7">
    <location>
        <begin position="19"/>
        <end position="42"/>
    </location>
</feature>
<dbReference type="GO" id="GO:0004703">
    <property type="term" value="F:G protein-coupled receptor kinase activity"/>
    <property type="evidence" value="ECO:0007669"/>
    <property type="project" value="TreeGrafter"/>
</dbReference>
<feature type="compositionally biased region" description="Low complexity" evidence="7">
    <location>
        <begin position="1102"/>
        <end position="1111"/>
    </location>
</feature>
<dbReference type="EMBL" id="LCWV01000001">
    <property type="protein sequence ID" value="PWI76514.1"/>
    <property type="molecule type" value="Genomic_DNA"/>
</dbReference>
<dbReference type="Pfam" id="PF00069">
    <property type="entry name" value="Pkinase"/>
    <property type="match status" value="1"/>
</dbReference>
<dbReference type="PROSITE" id="PS00108">
    <property type="entry name" value="PROTEIN_KINASE_ST"/>
    <property type="match status" value="1"/>
</dbReference>
<evidence type="ECO:0000256" key="1">
    <source>
        <dbReference type="ARBA" id="ARBA00022527"/>
    </source>
</evidence>
<comment type="caution">
    <text evidence="10">The sequence shown here is derived from an EMBL/GenBank/DDBJ whole genome shotgun (WGS) entry which is preliminary data.</text>
</comment>
<dbReference type="SMART" id="SM00220">
    <property type="entry name" value="S_TKc"/>
    <property type="match status" value="1"/>
</dbReference>
<keyword evidence="2" id="KW-0808">Transferase</keyword>
<feature type="compositionally biased region" description="Basic and acidic residues" evidence="7">
    <location>
        <begin position="1135"/>
        <end position="1152"/>
    </location>
</feature>
<feature type="compositionally biased region" description="Polar residues" evidence="7">
    <location>
        <begin position="148"/>
        <end position="161"/>
    </location>
</feature>
<evidence type="ECO:0000313" key="11">
    <source>
        <dbReference type="Proteomes" id="UP000245956"/>
    </source>
</evidence>
<feature type="compositionally biased region" description="Polar residues" evidence="7">
    <location>
        <begin position="1000"/>
        <end position="1016"/>
    </location>
</feature>
<dbReference type="InterPro" id="IPR008271">
    <property type="entry name" value="Ser/Thr_kinase_AS"/>
</dbReference>
<dbReference type="GO" id="GO:0001664">
    <property type="term" value="F:G protein-coupled receptor binding"/>
    <property type="evidence" value="ECO:0007669"/>
    <property type="project" value="TreeGrafter"/>
</dbReference>
<evidence type="ECO:0000256" key="5">
    <source>
        <dbReference type="ARBA" id="ARBA00022840"/>
    </source>
</evidence>
<feature type="compositionally biased region" description="Polar residues" evidence="7">
    <location>
        <begin position="1069"/>
        <end position="1081"/>
    </location>
</feature>
<feature type="domain" description="Protein kinase" evidence="9">
    <location>
        <begin position="625"/>
        <end position="880"/>
    </location>
</feature>
<keyword evidence="1" id="KW-0723">Serine/threonine-protein kinase</keyword>
<dbReference type="PROSITE" id="PS00107">
    <property type="entry name" value="PROTEIN_KINASE_ATP"/>
    <property type="match status" value="1"/>
</dbReference>
<accession>A0A2U3EPT0</accession>
<evidence type="ECO:0000313" key="10">
    <source>
        <dbReference type="EMBL" id="PWI76514.1"/>
    </source>
</evidence>
<dbReference type="PANTHER" id="PTHR24355:SF30">
    <property type="entry name" value="SERINE_THREONINE-PROTEIN KINASE 32B ISOFORM X1"/>
    <property type="match status" value="1"/>
</dbReference>
<feature type="region of interest" description="Disordered" evidence="7">
    <location>
        <begin position="992"/>
        <end position="1089"/>
    </location>
</feature>
<keyword evidence="5 6" id="KW-0067">ATP-binding</keyword>
<dbReference type="PANTHER" id="PTHR24355">
    <property type="entry name" value="G PROTEIN-COUPLED RECEPTOR KINASE/RIBOSOMAL PROTEIN S6 KINASE"/>
    <property type="match status" value="1"/>
</dbReference>
<dbReference type="InterPro" id="IPR017441">
    <property type="entry name" value="Protein_kinase_ATP_BS"/>
</dbReference>
<evidence type="ECO:0000256" key="3">
    <source>
        <dbReference type="ARBA" id="ARBA00022741"/>
    </source>
</evidence>
<dbReference type="AlphaFoldDB" id="A0A2U3EPT0"/>
<feature type="signal peptide" evidence="8">
    <location>
        <begin position="1"/>
        <end position="20"/>
    </location>
</feature>
<keyword evidence="8" id="KW-0732">Signal</keyword>
<dbReference type="FunFam" id="3.30.200.20:FF:000354">
    <property type="entry name" value="AGC/YANK protein kinase"/>
    <property type="match status" value="1"/>
</dbReference>
<dbReference type="GO" id="GO:0007186">
    <property type="term" value="P:G protein-coupled receptor signaling pathway"/>
    <property type="evidence" value="ECO:0007669"/>
    <property type="project" value="TreeGrafter"/>
</dbReference>
<dbReference type="SUPFAM" id="SSF56112">
    <property type="entry name" value="Protein kinase-like (PK-like)"/>
    <property type="match status" value="1"/>
</dbReference>
<protein>
    <submittedName>
        <fullName evidence="10">Protein kinase</fullName>
    </submittedName>
</protein>
<reference evidence="10 11" key="1">
    <citation type="journal article" date="2016" name="Front. Microbiol.">
        <title>Genome and transcriptome sequences reveal the specific parasitism of the nematophagous Purpureocillium lilacinum 36-1.</title>
        <authorList>
            <person name="Xie J."/>
            <person name="Li S."/>
            <person name="Mo C."/>
            <person name="Xiao X."/>
            <person name="Peng D."/>
            <person name="Wang G."/>
            <person name="Xiao Y."/>
        </authorList>
    </citation>
    <scope>NUCLEOTIDE SEQUENCE [LARGE SCALE GENOMIC DNA]</scope>
    <source>
        <strain evidence="10 11">36-1</strain>
    </source>
</reference>
<gene>
    <name evidence="10" type="ORF">PCL_03708</name>
</gene>
<feature type="compositionally biased region" description="Low complexity" evidence="7">
    <location>
        <begin position="1058"/>
        <end position="1068"/>
    </location>
</feature>
<feature type="region of interest" description="Disordered" evidence="7">
    <location>
        <begin position="428"/>
        <end position="462"/>
    </location>
</feature>
<dbReference type="Gene3D" id="1.10.510.10">
    <property type="entry name" value="Transferase(Phosphotransferase) domain 1"/>
    <property type="match status" value="1"/>
</dbReference>
<feature type="region of interest" description="Disordered" evidence="7">
    <location>
        <begin position="137"/>
        <end position="173"/>
    </location>
</feature>
<evidence type="ECO:0000256" key="8">
    <source>
        <dbReference type="SAM" id="SignalP"/>
    </source>
</evidence>
<evidence type="ECO:0000256" key="4">
    <source>
        <dbReference type="ARBA" id="ARBA00022777"/>
    </source>
</evidence>
<evidence type="ECO:0000256" key="6">
    <source>
        <dbReference type="PROSITE-ProRule" id="PRU10141"/>
    </source>
</evidence>
<evidence type="ECO:0000259" key="9">
    <source>
        <dbReference type="PROSITE" id="PS50011"/>
    </source>
</evidence>
<dbReference type="PROSITE" id="PS50011">
    <property type="entry name" value="PROTEIN_KINASE_DOM"/>
    <property type="match status" value="1"/>
</dbReference>
<feature type="region of interest" description="Disordered" evidence="7">
    <location>
        <begin position="1102"/>
        <end position="1152"/>
    </location>
</feature>
<dbReference type="GO" id="GO:0009966">
    <property type="term" value="P:regulation of signal transduction"/>
    <property type="evidence" value="ECO:0007669"/>
    <property type="project" value="TreeGrafter"/>
</dbReference>
<feature type="binding site" evidence="6">
    <location>
        <position position="658"/>
    </location>
    <ligand>
        <name>ATP</name>
        <dbReference type="ChEBI" id="CHEBI:30616"/>
    </ligand>
</feature>